<gene>
    <name evidence="2" type="ORF">LCGC14_0645130</name>
</gene>
<feature type="region of interest" description="Disordered" evidence="1">
    <location>
        <begin position="17"/>
        <end position="46"/>
    </location>
</feature>
<dbReference type="AlphaFoldDB" id="A0A0F9TJP9"/>
<dbReference type="EMBL" id="LAZR01001178">
    <property type="protein sequence ID" value="KKN49216.1"/>
    <property type="molecule type" value="Genomic_DNA"/>
</dbReference>
<evidence type="ECO:0000256" key="1">
    <source>
        <dbReference type="SAM" id="MobiDB-lite"/>
    </source>
</evidence>
<accession>A0A0F9TJP9</accession>
<reference evidence="2" key="1">
    <citation type="journal article" date="2015" name="Nature">
        <title>Complex archaea that bridge the gap between prokaryotes and eukaryotes.</title>
        <authorList>
            <person name="Spang A."/>
            <person name="Saw J.H."/>
            <person name="Jorgensen S.L."/>
            <person name="Zaremba-Niedzwiedzka K."/>
            <person name="Martijn J."/>
            <person name="Lind A.E."/>
            <person name="van Eijk R."/>
            <person name="Schleper C."/>
            <person name="Guy L."/>
            <person name="Ettema T.J."/>
        </authorList>
    </citation>
    <scope>NUCLEOTIDE SEQUENCE</scope>
</reference>
<evidence type="ECO:0000313" key="2">
    <source>
        <dbReference type="EMBL" id="KKN49216.1"/>
    </source>
</evidence>
<sequence length="127" mass="14134">MAKRASLAGNVAKVDDAAKRAAGVAKAISSQKQQTPEHTETPEYETVSYNLPLHLIDLYRDLAAERHRVDQAHKRELRREIRAAKKAGLPPPMEPPAQARQSASAIVREAMEAYADQVRKELSELRP</sequence>
<organism evidence="2">
    <name type="scientific">marine sediment metagenome</name>
    <dbReference type="NCBI Taxonomy" id="412755"/>
    <lineage>
        <taxon>unclassified sequences</taxon>
        <taxon>metagenomes</taxon>
        <taxon>ecological metagenomes</taxon>
    </lineage>
</organism>
<proteinExistence type="predicted"/>
<name>A0A0F9TJP9_9ZZZZ</name>
<protein>
    <submittedName>
        <fullName evidence="2">Uncharacterized protein</fullName>
    </submittedName>
</protein>
<comment type="caution">
    <text evidence="2">The sequence shown here is derived from an EMBL/GenBank/DDBJ whole genome shotgun (WGS) entry which is preliminary data.</text>
</comment>